<dbReference type="InterPro" id="IPR045216">
    <property type="entry name" value="CK2_alpha"/>
</dbReference>
<dbReference type="PANTHER" id="PTHR24054:SF0">
    <property type="entry name" value="CASEIN KINASE II SUBUNIT ALPHA"/>
    <property type="match status" value="1"/>
</dbReference>
<evidence type="ECO:0000256" key="7">
    <source>
        <dbReference type="ARBA" id="ARBA00047899"/>
    </source>
</evidence>
<dbReference type="Gene3D" id="1.10.510.10">
    <property type="entry name" value="Transferase(Phosphotransferase) domain 1"/>
    <property type="match status" value="1"/>
</dbReference>
<gene>
    <name evidence="10" type="ORF">NGATSA_3045300</name>
</gene>
<dbReference type="GO" id="GO:0005829">
    <property type="term" value="C:cytosol"/>
    <property type="evidence" value="ECO:0007669"/>
    <property type="project" value="TreeGrafter"/>
</dbReference>
<evidence type="ECO:0000256" key="2">
    <source>
        <dbReference type="ARBA" id="ARBA00022527"/>
    </source>
</evidence>
<keyword evidence="6" id="KW-0067">ATP-binding</keyword>
<dbReference type="EMBL" id="JU980659">
    <property type="protein sequence ID" value="AFJ69722.1"/>
    <property type="molecule type" value="mRNA"/>
</dbReference>
<dbReference type="SUPFAM" id="SSF56112">
    <property type="entry name" value="Protein kinase-like (PK-like)"/>
    <property type="match status" value="1"/>
</dbReference>
<dbReference type="GO" id="GO:0004674">
    <property type="term" value="F:protein serine/threonine kinase activity"/>
    <property type="evidence" value="ECO:0007669"/>
    <property type="project" value="UniProtKB-KW"/>
</dbReference>
<evidence type="ECO:0000256" key="3">
    <source>
        <dbReference type="ARBA" id="ARBA00022679"/>
    </source>
</evidence>
<keyword evidence="5" id="KW-0418">Kinase</keyword>
<comment type="catalytic activity">
    <reaction evidence="7">
        <text>L-threonyl-[protein] + ATP = O-phospho-L-threonyl-[protein] + ADP + H(+)</text>
        <dbReference type="Rhea" id="RHEA:46608"/>
        <dbReference type="Rhea" id="RHEA-COMP:11060"/>
        <dbReference type="Rhea" id="RHEA-COMP:11605"/>
        <dbReference type="ChEBI" id="CHEBI:15378"/>
        <dbReference type="ChEBI" id="CHEBI:30013"/>
        <dbReference type="ChEBI" id="CHEBI:30616"/>
        <dbReference type="ChEBI" id="CHEBI:61977"/>
        <dbReference type="ChEBI" id="CHEBI:456216"/>
        <dbReference type="EC" id="2.7.11.1"/>
    </reaction>
</comment>
<evidence type="ECO:0000256" key="1">
    <source>
        <dbReference type="ARBA" id="ARBA00012513"/>
    </source>
</evidence>
<comment type="catalytic activity">
    <reaction evidence="8">
        <text>L-seryl-[protein] + ATP = O-phospho-L-seryl-[protein] + ADP + H(+)</text>
        <dbReference type="Rhea" id="RHEA:17989"/>
        <dbReference type="Rhea" id="RHEA-COMP:9863"/>
        <dbReference type="Rhea" id="RHEA-COMP:11604"/>
        <dbReference type="ChEBI" id="CHEBI:15378"/>
        <dbReference type="ChEBI" id="CHEBI:29999"/>
        <dbReference type="ChEBI" id="CHEBI:30616"/>
        <dbReference type="ChEBI" id="CHEBI:83421"/>
        <dbReference type="ChEBI" id="CHEBI:456216"/>
        <dbReference type="EC" id="2.7.11.1"/>
    </reaction>
</comment>
<protein>
    <recommendedName>
        <fullName evidence="1">non-specific serine/threonine protein kinase</fullName>
        <ecNumber evidence="1">2.7.11.1</ecNumber>
    </recommendedName>
</protein>
<evidence type="ECO:0000313" key="10">
    <source>
        <dbReference type="EMBL" id="AFJ69722.1"/>
    </source>
</evidence>
<proteinExistence type="evidence at transcript level"/>
<organism evidence="10">
    <name type="scientific">Nannochloropsis gaditana (strain CCMP526)</name>
    <name type="common">Green microalga</name>
    <name type="synonym">Microchloropsis gaditana</name>
    <dbReference type="NCBI Taxonomy" id="1093141"/>
    <lineage>
        <taxon>Eukaryota</taxon>
        <taxon>Sar</taxon>
        <taxon>Stramenopiles</taxon>
        <taxon>Ochrophyta</taxon>
        <taxon>Eustigmatophyceae</taxon>
        <taxon>Eustigmatales</taxon>
        <taxon>Monodopsidaceae</taxon>
        <taxon>Nannochloropsis</taxon>
    </lineage>
</organism>
<dbReference type="GO" id="GO:0005524">
    <property type="term" value="F:ATP binding"/>
    <property type="evidence" value="ECO:0007669"/>
    <property type="project" value="UniProtKB-KW"/>
</dbReference>
<name>I2CS39_NANGC</name>
<evidence type="ECO:0000256" key="4">
    <source>
        <dbReference type="ARBA" id="ARBA00022741"/>
    </source>
</evidence>
<dbReference type="InterPro" id="IPR011009">
    <property type="entry name" value="Kinase-like_dom_sf"/>
</dbReference>
<evidence type="ECO:0000256" key="6">
    <source>
        <dbReference type="ARBA" id="ARBA00022840"/>
    </source>
</evidence>
<keyword evidence="2" id="KW-0723">Serine/threonine-protein kinase</keyword>
<evidence type="ECO:0000256" key="5">
    <source>
        <dbReference type="ARBA" id="ARBA00022777"/>
    </source>
</evidence>
<evidence type="ECO:0000256" key="8">
    <source>
        <dbReference type="ARBA" id="ARBA00048679"/>
    </source>
</evidence>
<reference evidence="10" key="1">
    <citation type="journal article" date="2012" name="Bioengineered">
        <title>Additional insights into the genome of the oleaginous model alga Nannochloropsis gaditana.</title>
        <authorList>
            <person name="Jinkerson R.E."/>
            <person name="Radakovits R."/>
            <person name="Posewitz M.C."/>
        </authorList>
    </citation>
    <scope>NUCLEOTIDE SEQUENCE</scope>
    <source>
        <strain evidence="10">CCMP526</strain>
    </source>
</reference>
<dbReference type="AlphaFoldDB" id="I2CS39"/>
<dbReference type="PANTHER" id="PTHR24054">
    <property type="entry name" value="CASEIN KINASE II SUBUNIT ALPHA"/>
    <property type="match status" value="1"/>
</dbReference>
<feature type="region of interest" description="Disordered" evidence="9">
    <location>
        <begin position="54"/>
        <end position="81"/>
    </location>
</feature>
<keyword evidence="4" id="KW-0547">Nucleotide-binding</keyword>
<sequence>YQRKEGPTRDRYPGLPWSSFINEKNRSLCPPEALDLLDKLLRYDREERLTAQEALEHPFFTEERRRKKRETEKEEGQRSLY</sequence>
<dbReference type="GO" id="GO:0005956">
    <property type="term" value="C:protein kinase CK2 complex"/>
    <property type="evidence" value="ECO:0007669"/>
    <property type="project" value="TreeGrafter"/>
</dbReference>
<dbReference type="GO" id="GO:0051726">
    <property type="term" value="P:regulation of cell cycle"/>
    <property type="evidence" value="ECO:0007669"/>
    <property type="project" value="TreeGrafter"/>
</dbReference>
<accession>I2CS39</accession>
<dbReference type="EC" id="2.7.11.1" evidence="1"/>
<evidence type="ECO:0000256" key="9">
    <source>
        <dbReference type="SAM" id="MobiDB-lite"/>
    </source>
</evidence>
<feature type="non-terminal residue" evidence="10">
    <location>
        <position position="1"/>
    </location>
</feature>
<keyword evidence="3" id="KW-0808">Transferase</keyword>
<reference evidence="10" key="2">
    <citation type="journal article" date="2012" name="Nat. Commun.">
        <title>Draft genome sequence and genetic transformation of the oleaginous alga Nannochloropis gaditana.</title>
        <authorList>
            <person name="Radakovits R."/>
            <person name="Jinkerson R.E."/>
            <person name="Fuerstenberg S.I."/>
            <person name="Tae H."/>
            <person name="Settlage R.E."/>
            <person name="Boore J.L."/>
            <person name="Posewitz M.C."/>
        </authorList>
    </citation>
    <scope>NUCLEOTIDE SEQUENCE</scope>
    <source>
        <strain evidence="10">CCMP526</strain>
    </source>
</reference>
<dbReference type="GO" id="GO:0005634">
    <property type="term" value="C:nucleus"/>
    <property type="evidence" value="ECO:0007669"/>
    <property type="project" value="TreeGrafter"/>
</dbReference>